<evidence type="ECO:0000256" key="5">
    <source>
        <dbReference type="ARBA" id="ARBA00022960"/>
    </source>
</evidence>
<comment type="caution">
    <text evidence="16">The sequence shown here is derived from an EMBL/GenBank/DDBJ whole genome shotgun (WGS) entry which is preliminary data.</text>
</comment>
<feature type="active site" description="Proton donor/acceptor" evidence="13">
    <location>
        <position position="315"/>
    </location>
</feature>
<dbReference type="CDD" id="cd16913">
    <property type="entry name" value="YkuD_like"/>
    <property type="match status" value="1"/>
</dbReference>
<dbReference type="GO" id="GO:0018104">
    <property type="term" value="P:peptidoglycan-protein cross-linking"/>
    <property type="evidence" value="ECO:0007669"/>
    <property type="project" value="TreeGrafter"/>
</dbReference>
<dbReference type="Pfam" id="PF03734">
    <property type="entry name" value="YkuD"/>
    <property type="match status" value="1"/>
</dbReference>
<feature type="compositionally biased region" description="Polar residues" evidence="14">
    <location>
        <begin position="22"/>
        <end position="35"/>
    </location>
</feature>
<evidence type="ECO:0000256" key="13">
    <source>
        <dbReference type="PROSITE-ProRule" id="PRU01373"/>
    </source>
</evidence>
<dbReference type="EMBL" id="QXJK01000006">
    <property type="protein sequence ID" value="RIX34677.1"/>
    <property type="molecule type" value="Genomic_DNA"/>
</dbReference>
<keyword evidence="3" id="KW-0808">Transferase</keyword>
<evidence type="ECO:0000256" key="8">
    <source>
        <dbReference type="ARBA" id="ARBA00023139"/>
    </source>
</evidence>
<dbReference type="InterPro" id="IPR050979">
    <property type="entry name" value="LD-transpeptidase"/>
</dbReference>
<evidence type="ECO:0000256" key="11">
    <source>
        <dbReference type="ARBA" id="ARBA00023316"/>
    </source>
</evidence>
<dbReference type="Pfam" id="PF17964">
    <property type="entry name" value="Big_10"/>
    <property type="match status" value="1"/>
</dbReference>
<gene>
    <name evidence="16" type="ORF">D3M95_06680</name>
</gene>
<dbReference type="GO" id="GO:0016746">
    <property type="term" value="F:acyltransferase activity"/>
    <property type="evidence" value="ECO:0007669"/>
    <property type="project" value="UniProtKB-KW"/>
</dbReference>
<evidence type="ECO:0000313" key="16">
    <source>
        <dbReference type="EMBL" id="RIX34677.1"/>
    </source>
</evidence>
<keyword evidence="6 13" id="KW-0573">Peptidoglycan synthesis</keyword>
<dbReference type="InterPro" id="IPR005490">
    <property type="entry name" value="LD_TPept_cat_dom"/>
</dbReference>
<dbReference type="STRING" id="1451189.CFAL_03115"/>
<protein>
    <submittedName>
        <fullName evidence="16">Transpeptidase</fullName>
    </submittedName>
</protein>
<evidence type="ECO:0000313" key="17">
    <source>
        <dbReference type="Proteomes" id="UP000285278"/>
    </source>
</evidence>
<dbReference type="GO" id="GO:0005576">
    <property type="term" value="C:extracellular region"/>
    <property type="evidence" value="ECO:0007669"/>
    <property type="project" value="TreeGrafter"/>
</dbReference>
<keyword evidence="9" id="KW-0449">Lipoprotein</keyword>
<dbReference type="Gene3D" id="2.40.440.10">
    <property type="entry name" value="L,D-transpeptidase catalytic domain-like"/>
    <property type="match status" value="1"/>
</dbReference>
<name>A0A418Q6R7_9CORY</name>
<keyword evidence="11 13" id="KW-0961">Cell wall biogenesis/degradation</keyword>
<keyword evidence="2" id="KW-1003">Cell membrane</keyword>
<comment type="pathway">
    <text evidence="12">Glycan biosynthesis.</text>
</comment>
<evidence type="ECO:0000256" key="14">
    <source>
        <dbReference type="SAM" id="MobiDB-lite"/>
    </source>
</evidence>
<keyword evidence="7" id="KW-0472">Membrane</keyword>
<dbReference type="AlphaFoldDB" id="A0A418Q6R7"/>
<keyword evidence="17" id="KW-1185">Reference proteome</keyword>
<dbReference type="GO" id="GO:0008360">
    <property type="term" value="P:regulation of cell shape"/>
    <property type="evidence" value="ECO:0007669"/>
    <property type="project" value="UniProtKB-UniRule"/>
</dbReference>
<dbReference type="Gene3D" id="2.60.40.3780">
    <property type="match status" value="1"/>
</dbReference>
<dbReference type="Proteomes" id="UP000285278">
    <property type="component" value="Unassembled WGS sequence"/>
</dbReference>
<dbReference type="GO" id="GO:0071555">
    <property type="term" value="P:cell wall organization"/>
    <property type="evidence" value="ECO:0007669"/>
    <property type="project" value="UniProtKB-UniRule"/>
</dbReference>
<evidence type="ECO:0000256" key="6">
    <source>
        <dbReference type="ARBA" id="ARBA00022984"/>
    </source>
</evidence>
<dbReference type="FunFam" id="2.40.440.10:FF:000005">
    <property type="entry name" value="L,D-transpeptidase 2"/>
    <property type="match status" value="1"/>
</dbReference>
<dbReference type="PANTHER" id="PTHR30582:SF2">
    <property type="entry name" value="L,D-TRANSPEPTIDASE YCIB-RELATED"/>
    <property type="match status" value="1"/>
</dbReference>
<dbReference type="PROSITE" id="PS52029">
    <property type="entry name" value="LD_TPASE"/>
    <property type="match status" value="1"/>
</dbReference>
<sequence>MGAVIAVSALALTSACTIGNDSANVDSSQAANSSNGDREQKSKAHLKSNFKDGATSADITKPVEVTADEKIDSVSLVNPEGVEVKGTFNDDHTKWTANEKLGFGRTYTLEAKSGSEKLNETFTTVTPDYTLGYSLSPMDGSTVGVGQTIAIRFEGVPTDRKAIEKAISIETDPHVEGAFYWITNQEVRWRPEYFWKPGTKVSVKVNLYGVDLGDGAYGDADMSAKFTIGDETRAVVDDNTKTMTVYHNGEVIKTMPVSLGRDDQYPTPNGIYMIGDQHQSIVMDSRTYGLPLEAGGYKQDVAYATQMSYSGIYIHSAPWSVWAQGNTNTSHGCVNVSPENALWVLNNMGRGDIVEVKNTTGGTLNGADGLGDWNIPWSTWKGGNDNS</sequence>
<comment type="pathway">
    <text evidence="1 13">Cell wall biogenesis; peptidoglycan biosynthesis.</text>
</comment>
<evidence type="ECO:0000259" key="15">
    <source>
        <dbReference type="PROSITE" id="PS52029"/>
    </source>
</evidence>
<evidence type="ECO:0000256" key="4">
    <source>
        <dbReference type="ARBA" id="ARBA00022729"/>
    </source>
</evidence>
<evidence type="ECO:0000256" key="12">
    <source>
        <dbReference type="ARBA" id="ARBA00060592"/>
    </source>
</evidence>
<organism evidence="16 17">
    <name type="scientific">Corynebacterium falsenii</name>
    <dbReference type="NCBI Taxonomy" id="108486"/>
    <lineage>
        <taxon>Bacteria</taxon>
        <taxon>Bacillati</taxon>
        <taxon>Actinomycetota</taxon>
        <taxon>Actinomycetes</taxon>
        <taxon>Mycobacteriales</taxon>
        <taxon>Corynebacteriaceae</taxon>
        <taxon>Corynebacterium</taxon>
    </lineage>
</organism>
<keyword evidence="4" id="KW-0732">Signal</keyword>
<dbReference type="InterPro" id="IPR038063">
    <property type="entry name" value="Transpep_catalytic_dom"/>
</dbReference>
<accession>A0A418Q6R7</accession>
<dbReference type="Gene3D" id="2.60.40.3710">
    <property type="match status" value="1"/>
</dbReference>
<dbReference type="SUPFAM" id="SSF141523">
    <property type="entry name" value="L,D-transpeptidase catalytic domain-like"/>
    <property type="match status" value="1"/>
</dbReference>
<evidence type="ECO:0000256" key="9">
    <source>
        <dbReference type="ARBA" id="ARBA00023288"/>
    </source>
</evidence>
<dbReference type="CDD" id="cd13432">
    <property type="entry name" value="LDT_IgD_like_2"/>
    <property type="match status" value="1"/>
</dbReference>
<feature type="region of interest" description="Disordered" evidence="14">
    <location>
        <begin position="22"/>
        <end position="51"/>
    </location>
</feature>
<evidence type="ECO:0000256" key="3">
    <source>
        <dbReference type="ARBA" id="ARBA00022679"/>
    </source>
</evidence>
<keyword evidence="8" id="KW-0564">Palmitate</keyword>
<dbReference type="UniPathway" id="UPA00219"/>
<feature type="domain" description="L,D-TPase catalytic" evidence="15">
    <location>
        <begin position="232"/>
        <end position="357"/>
    </location>
</feature>
<proteinExistence type="predicted"/>
<evidence type="ECO:0000256" key="10">
    <source>
        <dbReference type="ARBA" id="ARBA00023315"/>
    </source>
</evidence>
<dbReference type="PANTHER" id="PTHR30582">
    <property type="entry name" value="L,D-TRANSPEPTIDASE"/>
    <property type="match status" value="1"/>
</dbReference>
<evidence type="ECO:0000256" key="2">
    <source>
        <dbReference type="ARBA" id="ARBA00022475"/>
    </source>
</evidence>
<dbReference type="OrthoDB" id="5242354at2"/>
<evidence type="ECO:0000256" key="7">
    <source>
        <dbReference type="ARBA" id="ARBA00023136"/>
    </source>
</evidence>
<keyword evidence="5 13" id="KW-0133">Cell shape</keyword>
<evidence type="ECO:0000256" key="1">
    <source>
        <dbReference type="ARBA" id="ARBA00004752"/>
    </source>
</evidence>
<feature type="active site" description="Nucleophile" evidence="13">
    <location>
        <position position="333"/>
    </location>
</feature>
<keyword evidence="10" id="KW-0012">Acyltransferase</keyword>
<dbReference type="InterPro" id="IPR041280">
    <property type="entry name" value="Big_10"/>
</dbReference>
<reference evidence="16 17" key="1">
    <citation type="submission" date="2018-09" db="EMBL/GenBank/DDBJ databases">
        <title>Optimization and identification of Corynebacterium falsenii FN1-14 from fish paste.</title>
        <authorList>
            <person name="Daroonpunt R."/>
            <person name="Tanasupawat S."/>
        </authorList>
    </citation>
    <scope>NUCLEOTIDE SEQUENCE [LARGE SCALE GENOMIC DNA]</scope>
    <source>
        <strain evidence="16 17">FN1-14</strain>
    </source>
</reference>
<dbReference type="GO" id="GO:0071972">
    <property type="term" value="F:peptidoglycan L,D-transpeptidase activity"/>
    <property type="evidence" value="ECO:0007669"/>
    <property type="project" value="TreeGrafter"/>
</dbReference>